<evidence type="ECO:0000256" key="6">
    <source>
        <dbReference type="ARBA" id="ARBA00022840"/>
    </source>
</evidence>
<evidence type="ECO:0000256" key="2">
    <source>
        <dbReference type="ARBA" id="ARBA00022527"/>
    </source>
</evidence>
<dbReference type="InterPro" id="IPR000719">
    <property type="entry name" value="Prot_kinase_dom"/>
</dbReference>
<dbReference type="InterPro" id="IPR008271">
    <property type="entry name" value="Ser/Thr_kinase_AS"/>
</dbReference>
<dbReference type="PROSITE" id="PS00108">
    <property type="entry name" value="PROTEIN_KINASE_ST"/>
    <property type="match status" value="1"/>
</dbReference>
<reference evidence="10" key="1">
    <citation type="submission" date="2014-05" db="EMBL/GenBank/DDBJ databases">
        <authorList>
            <person name="Chronopoulou M."/>
        </authorList>
    </citation>
    <scope>NUCLEOTIDE SEQUENCE</scope>
    <source>
        <tissue evidence="10">Whole organism</tissue>
    </source>
</reference>
<dbReference type="PANTHER" id="PTHR24349">
    <property type="entry name" value="SERINE/THREONINE-PROTEIN KINASE"/>
    <property type="match status" value="1"/>
</dbReference>
<evidence type="ECO:0000256" key="4">
    <source>
        <dbReference type="ARBA" id="ARBA00022741"/>
    </source>
</evidence>
<protein>
    <recommendedName>
        <fullName evidence="9">Protein kinase domain-containing protein</fullName>
    </recommendedName>
</protein>
<dbReference type="InterPro" id="IPR050205">
    <property type="entry name" value="CDPK_Ser/Thr_kinases"/>
</dbReference>
<dbReference type="EMBL" id="HACA01000714">
    <property type="protein sequence ID" value="CDW18075.1"/>
    <property type="molecule type" value="Transcribed_RNA"/>
</dbReference>
<feature type="non-terminal residue" evidence="10">
    <location>
        <position position="317"/>
    </location>
</feature>
<dbReference type="InterPro" id="IPR011009">
    <property type="entry name" value="Kinase-like_dom_sf"/>
</dbReference>
<evidence type="ECO:0000256" key="7">
    <source>
        <dbReference type="PROSITE-ProRule" id="PRU10141"/>
    </source>
</evidence>
<comment type="similarity">
    <text evidence="1">Belongs to the protein kinase superfamily. CAMK Ser/Thr protein kinase family.</text>
</comment>
<dbReference type="AlphaFoldDB" id="A0A0K2SX22"/>
<keyword evidence="4 7" id="KW-0547">Nucleotide-binding</keyword>
<keyword evidence="5" id="KW-0418">Kinase</keyword>
<evidence type="ECO:0000256" key="8">
    <source>
        <dbReference type="RuleBase" id="RU000304"/>
    </source>
</evidence>
<feature type="domain" description="Protein kinase" evidence="9">
    <location>
        <begin position="32"/>
        <end position="317"/>
    </location>
</feature>
<proteinExistence type="inferred from homology"/>
<keyword evidence="6 7" id="KW-0067">ATP-binding</keyword>
<dbReference type="SUPFAM" id="SSF56112">
    <property type="entry name" value="Protein kinase-like (PK-like)"/>
    <property type="match status" value="1"/>
</dbReference>
<evidence type="ECO:0000313" key="10">
    <source>
        <dbReference type="EMBL" id="CDW18075.1"/>
    </source>
</evidence>
<dbReference type="InterPro" id="IPR017441">
    <property type="entry name" value="Protein_kinase_ATP_BS"/>
</dbReference>
<evidence type="ECO:0000256" key="1">
    <source>
        <dbReference type="ARBA" id="ARBA00006692"/>
    </source>
</evidence>
<feature type="binding site" evidence="7">
    <location>
        <position position="66"/>
    </location>
    <ligand>
        <name>ATP</name>
        <dbReference type="ChEBI" id="CHEBI:30616"/>
    </ligand>
</feature>
<name>A0A0K2SX22_LEPSM</name>
<dbReference type="Pfam" id="PF00069">
    <property type="entry name" value="Pkinase"/>
    <property type="match status" value="1"/>
</dbReference>
<keyword evidence="2 8" id="KW-0723">Serine/threonine-protein kinase</keyword>
<dbReference type="PROSITE" id="PS00107">
    <property type="entry name" value="PROTEIN_KINASE_ATP"/>
    <property type="match status" value="1"/>
</dbReference>
<dbReference type="Gene3D" id="3.30.200.20">
    <property type="entry name" value="Phosphorylase Kinase, domain 1"/>
    <property type="match status" value="1"/>
</dbReference>
<dbReference type="Gene3D" id="1.10.510.10">
    <property type="entry name" value="Transferase(Phosphotransferase) domain 1"/>
    <property type="match status" value="1"/>
</dbReference>
<sequence>MGQFDVPVNMKPRSKRRFQNLNLRLTFTENYVLTETLLGSGSYGEVRICKSRSDNQNEEGKEFAVKIVKESSVFFSRVRVLREIETFYICREHENIIQFLHFYEEPLGFYLVFEKIEGGPLFDHIRNRNYLNEAEASQIVLELAKALSFLHQKGIAHRDLKAENVLCVRVDSPCPVKLGDFDLCSKLTNLSTPKLLTPVGSLEYMAPEVLETFSPTEETTDEFSWPTYDKKCDLWSLGVLTYILLCGFPPFSGSCQRETCGWDEGEACSDCQRNLKSSIRKGVVDFSETNWTKVSSNAVDLVSKLLIKDPVQRLSAQ</sequence>
<dbReference type="GO" id="GO:0005524">
    <property type="term" value="F:ATP binding"/>
    <property type="evidence" value="ECO:0007669"/>
    <property type="project" value="UniProtKB-UniRule"/>
</dbReference>
<dbReference type="SMART" id="SM00220">
    <property type="entry name" value="S_TKc"/>
    <property type="match status" value="1"/>
</dbReference>
<dbReference type="PROSITE" id="PS50011">
    <property type="entry name" value="PROTEIN_KINASE_DOM"/>
    <property type="match status" value="1"/>
</dbReference>
<evidence type="ECO:0000256" key="5">
    <source>
        <dbReference type="ARBA" id="ARBA00022777"/>
    </source>
</evidence>
<accession>A0A0K2SX22</accession>
<evidence type="ECO:0000256" key="3">
    <source>
        <dbReference type="ARBA" id="ARBA00022679"/>
    </source>
</evidence>
<dbReference type="GO" id="GO:0004674">
    <property type="term" value="F:protein serine/threonine kinase activity"/>
    <property type="evidence" value="ECO:0007669"/>
    <property type="project" value="UniProtKB-KW"/>
</dbReference>
<keyword evidence="3" id="KW-0808">Transferase</keyword>
<dbReference type="OrthoDB" id="5794026at2759"/>
<organism evidence="10">
    <name type="scientific">Lepeophtheirus salmonis</name>
    <name type="common">Salmon louse</name>
    <name type="synonym">Caligus salmonis</name>
    <dbReference type="NCBI Taxonomy" id="72036"/>
    <lineage>
        <taxon>Eukaryota</taxon>
        <taxon>Metazoa</taxon>
        <taxon>Ecdysozoa</taxon>
        <taxon>Arthropoda</taxon>
        <taxon>Crustacea</taxon>
        <taxon>Multicrustacea</taxon>
        <taxon>Hexanauplia</taxon>
        <taxon>Copepoda</taxon>
        <taxon>Siphonostomatoida</taxon>
        <taxon>Caligidae</taxon>
        <taxon>Lepeophtheirus</taxon>
    </lineage>
</organism>
<evidence type="ECO:0000259" key="9">
    <source>
        <dbReference type="PROSITE" id="PS50011"/>
    </source>
</evidence>